<accession>A0A210QSE0</accession>
<organism evidence="3 4">
    <name type="scientific">Mizuhopecten yessoensis</name>
    <name type="common">Japanese scallop</name>
    <name type="synonym">Patinopecten yessoensis</name>
    <dbReference type="NCBI Taxonomy" id="6573"/>
    <lineage>
        <taxon>Eukaryota</taxon>
        <taxon>Metazoa</taxon>
        <taxon>Spiralia</taxon>
        <taxon>Lophotrochozoa</taxon>
        <taxon>Mollusca</taxon>
        <taxon>Bivalvia</taxon>
        <taxon>Autobranchia</taxon>
        <taxon>Pteriomorphia</taxon>
        <taxon>Pectinida</taxon>
        <taxon>Pectinoidea</taxon>
        <taxon>Pectinidae</taxon>
        <taxon>Mizuhopecten</taxon>
    </lineage>
</organism>
<gene>
    <name evidence="3" type="ORF">KP79_PYT11704</name>
</gene>
<keyword evidence="1" id="KW-0106">Calcium</keyword>
<dbReference type="GO" id="GO:0005509">
    <property type="term" value="F:calcium ion binding"/>
    <property type="evidence" value="ECO:0007669"/>
    <property type="project" value="InterPro"/>
</dbReference>
<dbReference type="OrthoDB" id="6242242at2759"/>
<comment type="caution">
    <text evidence="3">The sequence shown here is derived from an EMBL/GenBank/DDBJ whole genome shotgun (WGS) entry which is preliminary data.</text>
</comment>
<feature type="domain" description="EF-hand" evidence="2">
    <location>
        <begin position="176"/>
        <end position="203"/>
    </location>
</feature>
<dbReference type="InterPro" id="IPR002048">
    <property type="entry name" value="EF_hand_dom"/>
</dbReference>
<dbReference type="EMBL" id="NEDP02002179">
    <property type="protein sequence ID" value="OWF51641.1"/>
    <property type="molecule type" value="Genomic_DNA"/>
</dbReference>
<keyword evidence="4" id="KW-1185">Reference proteome</keyword>
<name>A0A210QSE0_MIZYE</name>
<evidence type="ECO:0000256" key="1">
    <source>
        <dbReference type="ARBA" id="ARBA00022837"/>
    </source>
</evidence>
<protein>
    <recommendedName>
        <fullName evidence="2">EF-hand domain-containing protein</fullName>
    </recommendedName>
</protein>
<dbReference type="InterPro" id="IPR018247">
    <property type="entry name" value="EF_Hand_1_Ca_BS"/>
</dbReference>
<sequence>MNTRDDQLCIKQPQRPSRIADWEGVVSRRNATCIIYTNIMAAASTVTFSKFIEGKIRMWFKMYNLKHDGGMGMEDFDLLADVFVKEFKPTAALEADLKHWLQNCWSIIISEGKEVAKAGKPGGITADNCPALIEIETILNSHQRMTEDQYVKAFGQLVEVNKDLFVKNFTRMVTMFFTLFDTDSDGFMTVDDMIRGFRCFGIEQEEATRAIFGDLDKNKTGKLSRDVYIAEWVEFMVGEDKDAVLAKYLCQGQS</sequence>
<evidence type="ECO:0000259" key="2">
    <source>
        <dbReference type="PROSITE" id="PS50222"/>
    </source>
</evidence>
<dbReference type="CDD" id="cd00051">
    <property type="entry name" value="EFh"/>
    <property type="match status" value="1"/>
</dbReference>
<dbReference type="SUPFAM" id="SSF47473">
    <property type="entry name" value="EF-hand"/>
    <property type="match status" value="1"/>
</dbReference>
<dbReference type="PROSITE" id="PS00018">
    <property type="entry name" value="EF_HAND_1"/>
    <property type="match status" value="1"/>
</dbReference>
<reference evidence="3 4" key="1">
    <citation type="journal article" date="2017" name="Nat. Ecol. Evol.">
        <title>Scallop genome provides insights into evolution of bilaterian karyotype and development.</title>
        <authorList>
            <person name="Wang S."/>
            <person name="Zhang J."/>
            <person name="Jiao W."/>
            <person name="Li J."/>
            <person name="Xun X."/>
            <person name="Sun Y."/>
            <person name="Guo X."/>
            <person name="Huan P."/>
            <person name="Dong B."/>
            <person name="Zhang L."/>
            <person name="Hu X."/>
            <person name="Sun X."/>
            <person name="Wang J."/>
            <person name="Zhao C."/>
            <person name="Wang Y."/>
            <person name="Wang D."/>
            <person name="Huang X."/>
            <person name="Wang R."/>
            <person name="Lv J."/>
            <person name="Li Y."/>
            <person name="Zhang Z."/>
            <person name="Liu B."/>
            <person name="Lu W."/>
            <person name="Hui Y."/>
            <person name="Liang J."/>
            <person name="Zhou Z."/>
            <person name="Hou R."/>
            <person name="Li X."/>
            <person name="Liu Y."/>
            <person name="Li H."/>
            <person name="Ning X."/>
            <person name="Lin Y."/>
            <person name="Zhao L."/>
            <person name="Xing Q."/>
            <person name="Dou J."/>
            <person name="Li Y."/>
            <person name="Mao J."/>
            <person name="Guo H."/>
            <person name="Dou H."/>
            <person name="Li T."/>
            <person name="Mu C."/>
            <person name="Jiang W."/>
            <person name="Fu Q."/>
            <person name="Fu X."/>
            <person name="Miao Y."/>
            <person name="Liu J."/>
            <person name="Yu Q."/>
            <person name="Li R."/>
            <person name="Liao H."/>
            <person name="Li X."/>
            <person name="Kong Y."/>
            <person name="Jiang Z."/>
            <person name="Chourrout D."/>
            <person name="Li R."/>
            <person name="Bao Z."/>
        </authorList>
    </citation>
    <scope>NUCLEOTIDE SEQUENCE [LARGE SCALE GENOMIC DNA]</scope>
    <source>
        <strain evidence="3 4">PY_sf001</strain>
    </source>
</reference>
<dbReference type="STRING" id="6573.A0A210QSE0"/>
<dbReference type="AlphaFoldDB" id="A0A210QSE0"/>
<evidence type="ECO:0000313" key="4">
    <source>
        <dbReference type="Proteomes" id="UP000242188"/>
    </source>
</evidence>
<dbReference type="PROSITE" id="PS50222">
    <property type="entry name" value="EF_HAND_2"/>
    <property type="match status" value="1"/>
</dbReference>
<evidence type="ECO:0000313" key="3">
    <source>
        <dbReference type="EMBL" id="OWF51641.1"/>
    </source>
</evidence>
<dbReference type="Gene3D" id="1.10.238.10">
    <property type="entry name" value="EF-hand"/>
    <property type="match status" value="1"/>
</dbReference>
<proteinExistence type="predicted"/>
<dbReference type="InterPro" id="IPR011992">
    <property type="entry name" value="EF-hand-dom_pair"/>
</dbReference>
<dbReference type="Pfam" id="PF13499">
    <property type="entry name" value="EF-hand_7"/>
    <property type="match status" value="1"/>
</dbReference>
<dbReference type="Proteomes" id="UP000242188">
    <property type="component" value="Unassembled WGS sequence"/>
</dbReference>